<feature type="region of interest" description="Disordered" evidence="1">
    <location>
        <begin position="363"/>
        <end position="415"/>
    </location>
</feature>
<dbReference type="AlphaFoldDB" id="A0A543HXB3"/>
<dbReference type="Proteomes" id="UP000316747">
    <property type="component" value="Unassembled WGS sequence"/>
</dbReference>
<keyword evidence="4" id="KW-1185">Reference proteome</keyword>
<comment type="caution">
    <text evidence="3">The sequence shown here is derived from an EMBL/GenBank/DDBJ whole genome shotgun (WGS) entry which is preliminary data.</text>
</comment>
<reference evidence="3 4" key="1">
    <citation type="submission" date="2019-06" db="EMBL/GenBank/DDBJ databases">
        <title>Genome sequencing of plant associated microbes to promote plant fitness in Sorghum bicolor and Oryza sativa.</title>
        <authorList>
            <person name="Coleman-Derr D."/>
        </authorList>
    </citation>
    <scope>NUCLEOTIDE SEQUENCE [LARGE SCALE GENOMIC DNA]</scope>
    <source>
        <strain evidence="3 4">KV-663</strain>
    </source>
</reference>
<evidence type="ECO:0000313" key="3">
    <source>
        <dbReference type="EMBL" id="TQM62875.1"/>
    </source>
</evidence>
<dbReference type="EMBL" id="VFPM01000002">
    <property type="protein sequence ID" value="TQM62875.1"/>
    <property type="molecule type" value="Genomic_DNA"/>
</dbReference>
<sequence>MEVEIGPAAAAGQFTVRVLRSVGAGKPTTTCALDVERLLAQRQGLEDSILASSVEARRVTPAHESSLEAVGTLLFDAVFAGQVREAYRTSVAVAENRGEGVRLLLRLMAPGLTALPWEALYDREGRNYLCRKEPLLRQIGTTPSTPTLPLEPPLRVLALIASPSTLPSLDVAGERARLEEALAEQVEAGWIHLEWLLDASWQRLHEKLLDETWHVLHFIGHGSYDLTRDEGVLAFVGRDGRPDLVNASRFTDLLHEARQRPRLVVLNACLTAAESTDDLFSGTAAALVRSGINAVAAMQFAISDKAAIAFARGFYMSLAHGRLIDEAMRSGRIAILGVARDTLEWVTPVLCVRGDDTRLFDVNPSAAPVPPVSPTGEHDQPGVARTAPPPAAREQGHTGSVQVQPAQGAATVGGPPRIARHARSRRHLAYAAAAVLVLATAGTAATLRALDRVTPADNEITADAPWRLEISSDPTSGGCTVAVTNTDTRYEEVFKNVWGTKTFQMQTAGTFRWQADDPGCLVRHRSGSGKAVLPFSQKPGEGDTDAFAAPKAPGTVVVQVQAFNGYRMCTFELHDAADGRLVARATVAAPAKGPLRLDPLGRSQVYLSDFSGCDILVSAET</sequence>
<dbReference type="Pfam" id="PF12770">
    <property type="entry name" value="CHAT"/>
    <property type="match status" value="1"/>
</dbReference>
<accession>A0A543HXB3</accession>
<organism evidence="3 4">
    <name type="scientific">Humibacillus xanthopallidus</name>
    <dbReference type="NCBI Taxonomy" id="412689"/>
    <lineage>
        <taxon>Bacteria</taxon>
        <taxon>Bacillati</taxon>
        <taxon>Actinomycetota</taxon>
        <taxon>Actinomycetes</taxon>
        <taxon>Micrococcales</taxon>
        <taxon>Intrasporangiaceae</taxon>
        <taxon>Humibacillus</taxon>
    </lineage>
</organism>
<dbReference type="RefSeq" id="WP_141844896.1">
    <property type="nucleotide sequence ID" value="NZ_VFPM01000002.1"/>
</dbReference>
<dbReference type="InterPro" id="IPR024983">
    <property type="entry name" value="CHAT_dom"/>
</dbReference>
<proteinExistence type="predicted"/>
<dbReference type="OrthoDB" id="8253226at2"/>
<feature type="domain" description="CHAT" evidence="2">
    <location>
        <begin position="70"/>
        <end position="341"/>
    </location>
</feature>
<gene>
    <name evidence="3" type="ORF">FBY41_2920</name>
</gene>
<evidence type="ECO:0000256" key="1">
    <source>
        <dbReference type="SAM" id="MobiDB-lite"/>
    </source>
</evidence>
<evidence type="ECO:0000259" key="2">
    <source>
        <dbReference type="Pfam" id="PF12770"/>
    </source>
</evidence>
<evidence type="ECO:0000313" key="4">
    <source>
        <dbReference type="Proteomes" id="UP000316747"/>
    </source>
</evidence>
<name>A0A543HXB3_9MICO</name>
<protein>
    <submittedName>
        <fullName evidence="3">CHAT domain-containing protein</fullName>
    </submittedName>
</protein>